<dbReference type="SUPFAM" id="SSF103473">
    <property type="entry name" value="MFS general substrate transporter"/>
    <property type="match status" value="1"/>
</dbReference>
<keyword evidence="3" id="KW-1185">Reference proteome</keyword>
<organism evidence="2 3">
    <name type="scientific">Streptomyces thioluteus</name>
    <dbReference type="NCBI Taxonomy" id="66431"/>
    <lineage>
        <taxon>Bacteria</taxon>
        <taxon>Bacillati</taxon>
        <taxon>Actinomycetota</taxon>
        <taxon>Actinomycetes</taxon>
        <taxon>Kitasatosporales</taxon>
        <taxon>Streptomycetaceae</taxon>
        <taxon>Streptomyces</taxon>
    </lineage>
</organism>
<reference evidence="2 3" key="1">
    <citation type="journal article" date="2019" name="Int. J. Syst. Evol. Microbiol.">
        <title>The Global Catalogue of Microorganisms (GCM) 10K type strain sequencing project: providing services to taxonomists for standard genome sequencing and annotation.</title>
        <authorList>
            <consortium name="The Broad Institute Genomics Platform"/>
            <consortium name="The Broad Institute Genome Sequencing Center for Infectious Disease"/>
            <person name="Wu L."/>
            <person name="Ma J."/>
        </authorList>
    </citation>
    <scope>NUCLEOTIDE SEQUENCE [LARGE SCALE GENOMIC DNA]</scope>
    <source>
        <strain evidence="2 3">JCM 4087</strain>
    </source>
</reference>
<name>A0ABN3WPE8_STRTU</name>
<evidence type="ECO:0000256" key="1">
    <source>
        <dbReference type="SAM" id="MobiDB-lite"/>
    </source>
</evidence>
<evidence type="ECO:0008006" key="4">
    <source>
        <dbReference type="Google" id="ProtNLM"/>
    </source>
</evidence>
<evidence type="ECO:0000313" key="2">
    <source>
        <dbReference type="EMBL" id="GAA2923714.1"/>
    </source>
</evidence>
<dbReference type="Proteomes" id="UP001501102">
    <property type="component" value="Unassembled WGS sequence"/>
</dbReference>
<evidence type="ECO:0000313" key="3">
    <source>
        <dbReference type="Proteomes" id="UP001501102"/>
    </source>
</evidence>
<proteinExistence type="predicted"/>
<dbReference type="Gene3D" id="1.20.1250.20">
    <property type="entry name" value="MFS general substrate transporter like domains"/>
    <property type="match status" value="1"/>
</dbReference>
<dbReference type="EMBL" id="BAAAXZ010000075">
    <property type="protein sequence ID" value="GAA2923714.1"/>
    <property type="molecule type" value="Genomic_DNA"/>
</dbReference>
<comment type="caution">
    <text evidence="2">The sequence shown here is derived from an EMBL/GenBank/DDBJ whole genome shotgun (WGS) entry which is preliminary data.</text>
</comment>
<feature type="compositionally biased region" description="Basic and acidic residues" evidence="1">
    <location>
        <begin position="105"/>
        <end position="114"/>
    </location>
</feature>
<dbReference type="InterPro" id="IPR036259">
    <property type="entry name" value="MFS_trans_sf"/>
</dbReference>
<dbReference type="PROSITE" id="PS51257">
    <property type="entry name" value="PROKAR_LIPOPROTEIN"/>
    <property type="match status" value="1"/>
</dbReference>
<protein>
    <recommendedName>
        <fullName evidence="4">MFS transporter</fullName>
    </recommendedName>
</protein>
<sequence>MPRFLVLALDAPLWAVAVVFAAGGCGAGFLNPILGAVSFERVPREMLGRVRSLSGALAWAGIPFGGLAAGAAVGAAGLGATLTGAGVAHGALVGVGGLRKEWAEMERGGGRRAEPPCATRPRSRYSSPASMSARHSRTARSRGSSSDA</sequence>
<feature type="region of interest" description="Disordered" evidence="1">
    <location>
        <begin position="105"/>
        <end position="148"/>
    </location>
</feature>
<accession>A0ABN3WPE8</accession>
<gene>
    <name evidence="2" type="ORF">GCM10020221_19690</name>
</gene>